<dbReference type="EMBL" id="CP077080">
    <property type="protein sequence ID" value="QXI55487.1"/>
    <property type="molecule type" value="Genomic_DNA"/>
</dbReference>
<gene>
    <name evidence="3" type="ORF">KSS97_11315</name>
</gene>
<dbReference type="Proteomes" id="UP000824066">
    <property type="component" value="Chromosome"/>
</dbReference>
<evidence type="ECO:0000313" key="3">
    <source>
        <dbReference type="EMBL" id="QXI55487.1"/>
    </source>
</evidence>
<protein>
    <submittedName>
        <fullName evidence="3">Ig-like domain-containing protein</fullName>
    </submittedName>
</protein>
<dbReference type="RefSeq" id="WP_217861655.1">
    <property type="nucleotide sequence ID" value="NZ_CP077080.1"/>
</dbReference>
<evidence type="ECO:0000256" key="1">
    <source>
        <dbReference type="SAM" id="MobiDB-lite"/>
    </source>
</evidence>
<sequence>MTRFMPCLLPPLPLSPAPLQLRGLFIAGWTSPVIDADYGINRSIVFDLARPPQTEDPPKDALCIIDPWNEQKEGDKIDVYLNDEIIAQGTVEKGGLNKRLFLSLPHEKITPTWGENFHFKLTPVGETGPSDESTPWRLRVKLDRPGGKDREPHNPGHSELKAPLPPQDVIDNGVDAGSAKNGFDLEIRHYPGRAAHDTIQLAWGSAFVYREITPQEASTTDSIFIRIDQQTILAAGDSARLLVHYMVFDLVWNYAEKYSSRTYVQVDAGAARLSEPIIKEASSGVIDLPTLGKQPVTIQVIARAPDFALNDTLNMTWIGTPVVGLPLENRQSKVIDNLPAVYAFEIPNAEIRALAGGSGDAFYILEKANGDPPLSSKHAFANVEGQVSALPAPTLIELIGDTLEPDQPFATVIIHAYPGMKGGDHLKLVWLGEKANNAGPYLHEDEHIVSDNEVDTDIVMFVPGEHIAVLTGGSLRLSYWVSNDNAVVYDVRESDVLDAKIQVIRAEIPAPMVVEAPENKLDPHIHTGNVTLRIGYLGTAKGDILTYYWHGNPGDGSTSDWVPISQASAGKQLDFTILRKYIEPNINNIVRIRYVVLEKLTGRYRYSGLLELVIGDLLGDLPEPMVIEASPADELNPINALAGATVEVRYESMDEPHRIHLNWLGTPGAGTSDDLELPGSANGSVLFTVPASVVGANINRNVMLGYEVTHKGFVFPSETLALKVLAFQDPDNQLPKPWMPQANNTTSVLNLATFTGNANVTVGRWPFIAAKQRIWLRLEGHSETGTLFPIPLLDGHELTADEAANGLSEVVLRTELERLGHNTPLTVICKVGFSTETDEFYALAFPLTRYTFKSRHDWVVPEITSVKDSWGEVGEGENTLDTRVRLDGAATPDSSVQLYEGTVPVAILPVSIGGAWSHDMSSLSVKSYRLTVHALDGSGFISSPRTFSVEAADAPTITSLRDAWREIAHDGYTTHRQVTIKGQANARQNVRITGISTPPPQVPTDDSGGWTLTFSTLALQRYSVVAEALYGEGVPPSAPRSFTVTPVVNPTITSVRDSRGELNNGGSTTDNKVTLRGSGSAYQIVQILGTTTTAPEIRADGLGIWTLAELAVTPRGYSLTAKALYGDNVPISSPRTFTVVAPTPALNFNQSPVTLSGTAYILVGSPTLPNFGAGTSVRHAASAGVGPYRYSSSNQGVAMVDGAGLVTVRRNGSTTITATDSASPPQSKSYTVTVTGVWLCHNLGGGHYQAIRNVAASRGLGIPDLGTLNAISVAYRGRWPWLGAYTWSSSVKFPLPPVYMYALTMSNGATWGLWDLNPAGTGMGIGR</sequence>
<reference evidence="3 4" key="1">
    <citation type="journal article" date="2021" name="Microorganisms">
        <title>The Ever-Expanding Pseudomonas Genus: Description of 43 New Species and Partition of the Pseudomonas putida Group.</title>
        <authorList>
            <person name="Girard L."/>
            <person name="Lood C."/>
            <person name="Hofte M."/>
            <person name="Vandamme P."/>
            <person name="Rokni-Zadeh H."/>
            <person name="van Noort V."/>
            <person name="Lavigne R."/>
            <person name="De Mot R."/>
        </authorList>
    </citation>
    <scope>NUCLEOTIDE SEQUENCE [LARGE SCALE GENOMIC DNA]</scope>
    <source>
        <strain evidence="3 4">SWRI17</strain>
    </source>
</reference>
<dbReference type="InterPro" id="IPR003343">
    <property type="entry name" value="Big_2"/>
</dbReference>
<feature type="region of interest" description="Disordered" evidence="1">
    <location>
        <begin position="142"/>
        <end position="167"/>
    </location>
</feature>
<proteinExistence type="predicted"/>
<keyword evidence="4" id="KW-1185">Reference proteome</keyword>
<feature type="compositionally biased region" description="Basic and acidic residues" evidence="1">
    <location>
        <begin position="142"/>
        <end position="160"/>
    </location>
</feature>
<accession>A0ABX8QLS8</accession>
<evidence type="ECO:0000313" key="4">
    <source>
        <dbReference type="Proteomes" id="UP000824066"/>
    </source>
</evidence>
<evidence type="ECO:0000259" key="2">
    <source>
        <dbReference type="Pfam" id="PF02368"/>
    </source>
</evidence>
<dbReference type="Pfam" id="PF02368">
    <property type="entry name" value="Big_2"/>
    <property type="match status" value="1"/>
</dbReference>
<name>A0ABX8QLS8_PSECO</name>
<organism evidence="3 4">
    <name type="scientific">Pseudomonas canavaninivorans</name>
    <dbReference type="NCBI Taxonomy" id="2842348"/>
    <lineage>
        <taxon>Bacteria</taxon>
        <taxon>Pseudomonadati</taxon>
        <taxon>Pseudomonadota</taxon>
        <taxon>Gammaproteobacteria</taxon>
        <taxon>Pseudomonadales</taxon>
        <taxon>Pseudomonadaceae</taxon>
        <taxon>Pseudomonas</taxon>
    </lineage>
</organism>
<feature type="domain" description="BIG2" evidence="2">
    <location>
        <begin position="1182"/>
        <end position="1222"/>
    </location>
</feature>